<evidence type="ECO:0000313" key="1">
    <source>
        <dbReference type="EMBL" id="SPC33879.1"/>
    </source>
</evidence>
<proteinExistence type="predicted"/>
<dbReference type="EMBL" id="LT981265">
    <property type="protein sequence ID" value="SPC33879.1"/>
    <property type="molecule type" value="Genomic_DNA"/>
</dbReference>
<organism evidence="1 2">
    <name type="scientific">Candidatus Nitrosocaldus cavascurensis</name>
    <dbReference type="NCBI Taxonomy" id="2058097"/>
    <lineage>
        <taxon>Archaea</taxon>
        <taxon>Nitrososphaerota</taxon>
        <taxon>Nitrososphaeria</taxon>
        <taxon>Candidatus Nitrosocaldales</taxon>
        <taxon>Candidatus Nitrosocaldaceae</taxon>
        <taxon>Candidatus Nitrosocaldus</taxon>
    </lineage>
</organism>
<reference evidence="2" key="1">
    <citation type="submission" date="2018-01" db="EMBL/GenBank/DDBJ databases">
        <authorList>
            <person name="Kerou L M."/>
        </authorList>
    </citation>
    <scope>NUCLEOTIDE SEQUENCE [LARGE SCALE GENOMIC DNA]</scope>
    <source>
        <strain evidence="2">SCU2</strain>
    </source>
</reference>
<sequence length="135" mass="15516">MGRYDNYQEFKTLVSNLCSAQGFRFVEAFEHAPLMDKLVILSLVEESEGTSHVDKSNYRLKYYVDIIKFTSSSTDLGGILGFIDALINSLDSTDTYKTYKVEYRYAPYGQEDIAVRDDNSIVMHARVIIEARYVR</sequence>
<dbReference type="KEGG" id="ncv:NCAV_0698"/>
<name>A0A2K5AQK3_9ARCH</name>
<gene>
    <name evidence="1" type="ORF">NCAV_0698</name>
</gene>
<dbReference type="RefSeq" id="WP_103287338.1">
    <property type="nucleotide sequence ID" value="NZ_LT981265.1"/>
</dbReference>
<protein>
    <submittedName>
        <fullName evidence="1">Uncharacterized protein</fullName>
    </submittedName>
</protein>
<dbReference type="GeneID" id="41594765"/>
<dbReference type="Proteomes" id="UP000236248">
    <property type="component" value="Chromosome NCAV"/>
</dbReference>
<keyword evidence="2" id="KW-1185">Reference proteome</keyword>
<evidence type="ECO:0000313" key="2">
    <source>
        <dbReference type="Proteomes" id="UP000236248"/>
    </source>
</evidence>
<dbReference type="AlphaFoldDB" id="A0A2K5AQK3"/>
<accession>A0A2K5AQK3</accession>